<dbReference type="InterPro" id="IPR058530">
    <property type="entry name" value="Baseplate_J-like_C"/>
</dbReference>
<dbReference type="AlphaFoldDB" id="A0AB39VKN5"/>
<dbReference type="Pfam" id="PF04865">
    <property type="entry name" value="Baseplate_J"/>
    <property type="match status" value="1"/>
</dbReference>
<dbReference type="PANTHER" id="PTHR37829">
    <property type="entry name" value="PHAGE-LIKE ELEMENT PBSX PROTEIN XKDT"/>
    <property type="match status" value="1"/>
</dbReference>
<dbReference type="PANTHER" id="PTHR37829:SF3">
    <property type="entry name" value="PROTEIN JAYE-RELATED"/>
    <property type="match status" value="1"/>
</dbReference>
<sequence length="375" mass="38535">MALNLKTFATLVSDQVTALQGAAAGLVDTAIGSILRSIVESNSAVVMWIQQLIVDLLVTTRAATSSGDDLDSWMADFSFTRLAATAATGQVVFSRFTATNQAVIPVGTQVSTTDGTQAYLVTTDTTNAAYDATQTGYVLAAGVASVSVPVQAVTAGAAGNAQQGTITVISGSIQYVDTVTNTVTFGSGEDAESDTDFRARFVLWIASLSKSTLSAIGYALSSMQNGVTYTLTENQTYSGLSQPGYFYAVVDDGSSSPSSTFLGQAYSAIDAVRGFTVTFSVFAPELVTANIAMTLTLSAPAVRSEVVALVDAALESYVASLALGQTLPFTQLATIAYGASPYVTNVTGVTLNASSADDLTATASQVIRAGTISVS</sequence>
<proteinExistence type="predicted"/>
<dbReference type="RefSeq" id="WP_369788059.1">
    <property type="nucleotide sequence ID" value="NZ_CP165628.1"/>
</dbReference>
<protein>
    <submittedName>
        <fullName evidence="3">Baseplate J/gp47 family protein</fullName>
    </submittedName>
</protein>
<feature type="domain" description="Baseplate J-like C-terminal" evidence="2">
    <location>
        <begin position="290"/>
        <end position="375"/>
    </location>
</feature>
<dbReference type="InterPro" id="IPR052399">
    <property type="entry name" value="Phage_Baseplate_Assmbl_Protein"/>
</dbReference>
<dbReference type="Pfam" id="PF26079">
    <property type="entry name" value="Baseplate_J_C"/>
    <property type="match status" value="1"/>
</dbReference>
<accession>A0AB39VKN5</accession>
<name>A0AB39VKN5_9GAMM</name>
<gene>
    <name evidence="3" type="ORF">AB3G37_13185</name>
</gene>
<evidence type="ECO:0000313" key="3">
    <source>
        <dbReference type="EMBL" id="XDU70544.1"/>
    </source>
</evidence>
<dbReference type="EMBL" id="CP165628">
    <property type="protein sequence ID" value="XDU70544.1"/>
    <property type="molecule type" value="Genomic_DNA"/>
</dbReference>
<evidence type="ECO:0000259" key="2">
    <source>
        <dbReference type="Pfam" id="PF26079"/>
    </source>
</evidence>
<organism evidence="3">
    <name type="scientific">Rouxiella sp. WC2420</name>
    <dbReference type="NCBI Taxonomy" id="3234145"/>
    <lineage>
        <taxon>Bacteria</taxon>
        <taxon>Pseudomonadati</taxon>
        <taxon>Pseudomonadota</taxon>
        <taxon>Gammaproteobacteria</taxon>
        <taxon>Enterobacterales</taxon>
        <taxon>Yersiniaceae</taxon>
        <taxon>Rouxiella</taxon>
    </lineage>
</organism>
<reference evidence="3" key="1">
    <citation type="submission" date="2024-07" db="EMBL/GenBank/DDBJ databases">
        <authorList>
            <person name="Biller S.J."/>
        </authorList>
    </citation>
    <scope>NUCLEOTIDE SEQUENCE</scope>
    <source>
        <strain evidence="3">WC2420</strain>
    </source>
</reference>
<feature type="domain" description="Baseplate protein J-like barrel" evidence="1">
    <location>
        <begin position="95"/>
        <end position="186"/>
    </location>
</feature>
<dbReference type="InterPro" id="IPR006949">
    <property type="entry name" value="Barrel_Baseplate_J-like"/>
</dbReference>
<evidence type="ECO:0000259" key="1">
    <source>
        <dbReference type="Pfam" id="PF04865"/>
    </source>
</evidence>